<evidence type="ECO:0000313" key="1">
    <source>
        <dbReference type="EMBL" id="GMR33872.1"/>
    </source>
</evidence>
<name>A0AAN5C8J3_9BILA</name>
<protein>
    <submittedName>
        <fullName evidence="1">Uncharacterized protein</fullName>
    </submittedName>
</protein>
<sequence length="59" mass="6817">ELTVYTDNRSRGLLVAGRANRSILQSHEDLTLELVQRDCPSRIQAVHRLLYLSPVRVMR</sequence>
<reference evidence="2" key="1">
    <citation type="submission" date="2022-10" db="EMBL/GenBank/DDBJ databases">
        <title>Genome assembly of Pristionchus species.</title>
        <authorList>
            <person name="Yoshida K."/>
            <person name="Sommer R.J."/>
        </authorList>
    </citation>
    <scope>NUCLEOTIDE SEQUENCE [LARGE SCALE GENOMIC DNA]</scope>
    <source>
        <strain evidence="2">RS5460</strain>
    </source>
</reference>
<dbReference type="Proteomes" id="UP001328107">
    <property type="component" value="Unassembled WGS sequence"/>
</dbReference>
<proteinExistence type="predicted"/>
<evidence type="ECO:0000313" key="2">
    <source>
        <dbReference type="Proteomes" id="UP001328107"/>
    </source>
</evidence>
<comment type="caution">
    <text evidence="1">The sequence shown here is derived from an EMBL/GenBank/DDBJ whole genome shotgun (WGS) entry which is preliminary data.</text>
</comment>
<organism evidence="1 2">
    <name type="scientific">Pristionchus mayeri</name>
    <dbReference type="NCBI Taxonomy" id="1317129"/>
    <lineage>
        <taxon>Eukaryota</taxon>
        <taxon>Metazoa</taxon>
        <taxon>Ecdysozoa</taxon>
        <taxon>Nematoda</taxon>
        <taxon>Chromadorea</taxon>
        <taxon>Rhabditida</taxon>
        <taxon>Rhabditina</taxon>
        <taxon>Diplogasteromorpha</taxon>
        <taxon>Diplogasteroidea</taxon>
        <taxon>Neodiplogasteridae</taxon>
        <taxon>Pristionchus</taxon>
    </lineage>
</organism>
<dbReference type="AlphaFoldDB" id="A0AAN5C8J3"/>
<gene>
    <name evidence="1" type="ORF">PMAYCL1PPCAC_04067</name>
</gene>
<dbReference type="EMBL" id="BTRK01000001">
    <property type="protein sequence ID" value="GMR33872.1"/>
    <property type="molecule type" value="Genomic_DNA"/>
</dbReference>
<keyword evidence="2" id="KW-1185">Reference proteome</keyword>
<accession>A0AAN5C8J3</accession>
<feature type="non-terminal residue" evidence="1">
    <location>
        <position position="1"/>
    </location>
</feature>